<comment type="subcellular location">
    <subcellularLocation>
        <location evidence="1">Cell membrane</location>
        <topology evidence="1">Multi-pass membrane protein</topology>
    </subcellularLocation>
</comment>
<dbReference type="InterPro" id="IPR050297">
    <property type="entry name" value="LipidA_mod_glycosyltrf_83"/>
</dbReference>
<proteinExistence type="predicted"/>
<dbReference type="GO" id="GO:0016763">
    <property type="term" value="F:pentosyltransferase activity"/>
    <property type="evidence" value="ECO:0007669"/>
    <property type="project" value="TreeGrafter"/>
</dbReference>
<dbReference type="AlphaFoldDB" id="A0A074JZ86"/>
<dbReference type="Pfam" id="PF13231">
    <property type="entry name" value="PMT_2"/>
    <property type="match status" value="1"/>
</dbReference>
<gene>
    <name evidence="10" type="ORF">TP2_17565</name>
</gene>
<feature type="domain" description="Glycosyltransferase RgtA/B/C/D-like" evidence="9">
    <location>
        <begin position="63"/>
        <end position="222"/>
    </location>
</feature>
<keyword evidence="11" id="KW-1185">Reference proteome</keyword>
<keyword evidence="3" id="KW-0328">Glycosyltransferase</keyword>
<evidence type="ECO:0000256" key="1">
    <source>
        <dbReference type="ARBA" id="ARBA00004651"/>
    </source>
</evidence>
<keyword evidence="5 8" id="KW-0812">Transmembrane</keyword>
<feature type="transmembrane region" description="Helical" evidence="8">
    <location>
        <begin position="164"/>
        <end position="193"/>
    </location>
</feature>
<dbReference type="eggNOG" id="COG1807">
    <property type="taxonomic scope" value="Bacteria"/>
</dbReference>
<evidence type="ECO:0000256" key="6">
    <source>
        <dbReference type="ARBA" id="ARBA00022989"/>
    </source>
</evidence>
<dbReference type="RefSeq" id="WP_051692244.1">
    <property type="nucleotide sequence ID" value="NZ_AUND01000011.1"/>
</dbReference>
<protein>
    <recommendedName>
        <fullName evidence="9">Glycosyltransferase RgtA/B/C/D-like domain-containing protein</fullName>
    </recommendedName>
</protein>
<keyword evidence="2" id="KW-1003">Cell membrane</keyword>
<evidence type="ECO:0000256" key="5">
    <source>
        <dbReference type="ARBA" id="ARBA00022692"/>
    </source>
</evidence>
<evidence type="ECO:0000256" key="8">
    <source>
        <dbReference type="SAM" id="Phobius"/>
    </source>
</evidence>
<keyword evidence="6 8" id="KW-1133">Transmembrane helix</keyword>
<accession>A0A074JZ86</accession>
<evidence type="ECO:0000256" key="3">
    <source>
        <dbReference type="ARBA" id="ARBA00022676"/>
    </source>
</evidence>
<evidence type="ECO:0000256" key="4">
    <source>
        <dbReference type="ARBA" id="ARBA00022679"/>
    </source>
</evidence>
<dbReference type="STRING" id="1353537.TP2_17565"/>
<feature type="transmembrane region" description="Helical" evidence="8">
    <location>
        <begin position="205"/>
        <end position="222"/>
    </location>
</feature>
<dbReference type="OrthoDB" id="9811222at2"/>
<feature type="transmembrane region" description="Helical" evidence="8">
    <location>
        <begin position="17"/>
        <end position="38"/>
    </location>
</feature>
<feature type="transmembrane region" description="Helical" evidence="8">
    <location>
        <begin position="256"/>
        <end position="278"/>
    </location>
</feature>
<dbReference type="PANTHER" id="PTHR33908:SF11">
    <property type="entry name" value="MEMBRANE PROTEIN"/>
    <property type="match status" value="1"/>
</dbReference>
<dbReference type="GO" id="GO:0009103">
    <property type="term" value="P:lipopolysaccharide biosynthetic process"/>
    <property type="evidence" value="ECO:0007669"/>
    <property type="project" value="UniProtKB-ARBA"/>
</dbReference>
<reference evidence="10 11" key="1">
    <citation type="submission" date="2013-07" db="EMBL/GenBank/DDBJ databases">
        <title>Thioclava pacifica DSM 10166 Genome Sequencing.</title>
        <authorList>
            <person name="Lai Q."/>
            <person name="Shao Z."/>
        </authorList>
    </citation>
    <scope>NUCLEOTIDE SEQUENCE [LARGE SCALE GENOMIC DNA]</scope>
    <source>
        <strain evidence="10 11">DSM 10166</strain>
    </source>
</reference>
<evidence type="ECO:0000313" key="11">
    <source>
        <dbReference type="Proteomes" id="UP000027432"/>
    </source>
</evidence>
<evidence type="ECO:0000256" key="2">
    <source>
        <dbReference type="ARBA" id="ARBA00022475"/>
    </source>
</evidence>
<evidence type="ECO:0000313" key="10">
    <source>
        <dbReference type="EMBL" id="KEO54612.1"/>
    </source>
</evidence>
<comment type="caution">
    <text evidence="10">The sequence shown here is derived from an EMBL/GenBank/DDBJ whole genome shotgun (WGS) entry which is preliminary data.</text>
</comment>
<dbReference type="Proteomes" id="UP000027432">
    <property type="component" value="Unassembled WGS sequence"/>
</dbReference>
<keyword evidence="7 8" id="KW-0472">Membrane</keyword>
<organism evidence="10 11">
    <name type="scientific">Thioclava pacifica DSM 10166</name>
    <dbReference type="NCBI Taxonomy" id="1353537"/>
    <lineage>
        <taxon>Bacteria</taxon>
        <taxon>Pseudomonadati</taxon>
        <taxon>Pseudomonadota</taxon>
        <taxon>Alphaproteobacteria</taxon>
        <taxon>Rhodobacterales</taxon>
        <taxon>Paracoccaceae</taxon>
        <taxon>Thioclava</taxon>
    </lineage>
</organism>
<feature type="transmembrane region" description="Helical" evidence="8">
    <location>
        <begin position="309"/>
        <end position="326"/>
    </location>
</feature>
<evidence type="ECO:0000256" key="7">
    <source>
        <dbReference type="ARBA" id="ARBA00023136"/>
    </source>
</evidence>
<evidence type="ECO:0000259" key="9">
    <source>
        <dbReference type="Pfam" id="PF13231"/>
    </source>
</evidence>
<feature type="transmembrane region" description="Helical" evidence="8">
    <location>
        <begin position="119"/>
        <end position="152"/>
    </location>
</feature>
<dbReference type="EMBL" id="AUND01000011">
    <property type="protein sequence ID" value="KEO54612.1"/>
    <property type="molecule type" value="Genomic_DNA"/>
</dbReference>
<keyword evidence="4" id="KW-0808">Transferase</keyword>
<dbReference type="GO" id="GO:0005886">
    <property type="term" value="C:plasma membrane"/>
    <property type="evidence" value="ECO:0007669"/>
    <property type="project" value="UniProtKB-SubCell"/>
</dbReference>
<dbReference type="InterPro" id="IPR038731">
    <property type="entry name" value="RgtA/B/C-like"/>
</dbReference>
<name>A0A074JZ86_9RHOB</name>
<dbReference type="PANTHER" id="PTHR33908">
    <property type="entry name" value="MANNOSYLTRANSFERASE YKCB-RELATED"/>
    <property type="match status" value="1"/>
</dbReference>
<sequence length="482" mass="51330">MPSVAAKHDLGADRGGWFGPALIVVAVVTVLRLVLLAYNRTDLFVDEAQYWLWGQHLDFGYYSKPPLIGWLIRAVTELAGSDAPFWVRMPGAVLHGATALALGALGARIAGRSVAIWTAALYVTLPFVALGSVLISTDTVMAPFYALALLFLHRAGQGRHAGDALVAGICAGLAFMAKYAAIYLIPGLVLAALVSPAWRIGWRNVVIAALAFGAVIAPNVVWNLNNGLTTVSHTMDNVGWVRTGAALNLGSMAEFFGSQFAVFGPVTMVALLIGYAGWRDPAKRGLAMLSVPPLVAVTIEALLDRAYANWAVAAYFAGTVLAAMVLRGVWRWSAIAVNAAIALAIPVLTVLAPWPERDGAPLLKRWLGQGDLSRQILSLATTEGVPVFADNRAILADLFYTGRDAGVVVYAPAPRGRAESYYEQMWPLPEHYTGELLVISDHAPDCGAGPVAPVGTLEATGTWAGKGYQAYRVEARCVRAED</sequence>
<feature type="transmembrane region" description="Helical" evidence="8">
    <location>
        <begin position="333"/>
        <end position="354"/>
    </location>
</feature>
<feature type="transmembrane region" description="Helical" evidence="8">
    <location>
        <begin position="285"/>
        <end position="303"/>
    </location>
</feature>